<comment type="subcellular location">
    <subcellularLocation>
        <location evidence="1">Membrane</location>
        <topology evidence="1">Multi-pass membrane protein</topology>
    </subcellularLocation>
</comment>
<evidence type="ECO:0000256" key="6">
    <source>
        <dbReference type="SAM" id="Phobius"/>
    </source>
</evidence>
<feature type="transmembrane region" description="Helical" evidence="6">
    <location>
        <begin position="166"/>
        <end position="185"/>
    </location>
</feature>
<proteinExistence type="inferred from homology"/>
<keyword evidence="5 6" id="KW-0472">Membrane</keyword>
<dbReference type="Pfam" id="PF02133">
    <property type="entry name" value="Transp_cyt_pur"/>
    <property type="match status" value="1"/>
</dbReference>
<gene>
    <name evidence="7" type="ORF">SAMN04488127_0553</name>
</gene>
<feature type="transmembrane region" description="Helical" evidence="6">
    <location>
        <begin position="31"/>
        <end position="52"/>
    </location>
</feature>
<comment type="similarity">
    <text evidence="2">Belongs to the purine-cytosine permease (2.A.39) family.</text>
</comment>
<feature type="transmembrane region" description="Helical" evidence="6">
    <location>
        <begin position="335"/>
        <end position="355"/>
    </location>
</feature>
<evidence type="ECO:0000256" key="2">
    <source>
        <dbReference type="ARBA" id="ARBA00008974"/>
    </source>
</evidence>
<feature type="transmembrane region" description="Helical" evidence="6">
    <location>
        <begin position="142"/>
        <end position="159"/>
    </location>
</feature>
<dbReference type="Proteomes" id="UP000199200">
    <property type="component" value="Unassembled WGS sequence"/>
</dbReference>
<organism evidence="7 8">
    <name type="scientific">Bhargavaea ginsengi</name>
    <dbReference type="NCBI Taxonomy" id="426757"/>
    <lineage>
        <taxon>Bacteria</taxon>
        <taxon>Bacillati</taxon>
        <taxon>Bacillota</taxon>
        <taxon>Bacilli</taxon>
        <taxon>Bacillales</taxon>
        <taxon>Caryophanaceae</taxon>
        <taxon>Bhargavaea</taxon>
    </lineage>
</organism>
<sequence>MENRFNNQLVEDYEREPVPQHKRKGWIKLSIVWIGGIVALSATALGGALGAGMAMGDALIATFIGCFILAVLSALCCTVGAKTGLSTPFVSMFALGRYGSFAVSAIVAISLFGWFGVQLDLFGSSLQSILFDVFGWNVNQKLLVILGGVLMTTTAFIGYKAIEKLSLFAVPLLAALLIASLIKVMNGRDLSEVTAAPLTSDPLSVGVAISLIIGSLAVGAIIGPDISRYAKSVKDAVISSFVGFFVGFSIVLIIAALLAKATTQVDIVEIMLGLGWGTGALLILILAQWTTNDNNLYSSALGFSVIFQSVPKYILTIVAGVIGTGMAVGGIYENFIPFLIFLSALIPPIGGIYVVDYLMNKKKYSFENLADNVPVNWGSAAVWMMAALVAFMTAPAPNGFGLFTFTGASGFDAFLAACVFQFIFNKFLQGAPAVVALSNQRGSIK</sequence>
<feature type="transmembrane region" description="Helical" evidence="6">
    <location>
        <begin position="205"/>
        <end position="224"/>
    </location>
</feature>
<dbReference type="CDD" id="cd11484">
    <property type="entry name" value="SLC-NCS1sbd_CobB-like"/>
    <property type="match status" value="1"/>
</dbReference>
<keyword evidence="4 6" id="KW-1133">Transmembrane helix</keyword>
<evidence type="ECO:0000256" key="3">
    <source>
        <dbReference type="ARBA" id="ARBA00022692"/>
    </source>
</evidence>
<accession>A0A1H6TVW6</accession>
<dbReference type="GO" id="GO:0005886">
    <property type="term" value="C:plasma membrane"/>
    <property type="evidence" value="ECO:0007669"/>
    <property type="project" value="TreeGrafter"/>
</dbReference>
<dbReference type="RefSeq" id="WP_092049661.1">
    <property type="nucleotide sequence ID" value="NZ_FNZF01000001.1"/>
</dbReference>
<dbReference type="EMBL" id="FNZF01000001">
    <property type="protein sequence ID" value="SEI82364.1"/>
    <property type="molecule type" value="Genomic_DNA"/>
</dbReference>
<dbReference type="PANTHER" id="PTHR30569:SF0">
    <property type="entry name" value="CYTOSINE PERMEASE"/>
    <property type="match status" value="1"/>
</dbReference>
<evidence type="ECO:0000313" key="8">
    <source>
        <dbReference type="Proteomes" id="UP000199200"/>
    </source>
</evidence>
<name>A0A1H6TVW6_9BACL</name>
<feature type="transmembrane region" description="Helical" evidence="6">
    <location>
        <begin position="310"/>
        <end position="329"/>
    </location>
</feature>
<evidence type="ECO:0000256" key="4">
    <source>
        <dbReference type="ARBA" id="ARBA00022989"/>
    </source>
</evidence>
<feature type="transmembrane region" description="Helical" evidence="6">
    <location>
        <begin position="236"/>
        <end position="258"/>
    </location>
</feature>
<dbReference type="InterPro" id="IPR030191">
    <property type="entry name" value="CodB"/>
</dbReference>
<dbReference type="AlphaFoldDB" id="A0A1H6TVW6"/>
<keyword evidence="8" id="KW-1185">Reference proteome</keyword>
<dbReference type="PANTHER" id="PTHR30569">
    <property type="entry name" value="CYTOSINE TRANSPORTER CODB"/>
    <property type="match status" value="1"/>
</dbReference>
<evidence type="ECO:0000313" key="7">
    <source>
        <dbReference type="EMBL" id="SEI82364.1"/>
    </source>
</evidence>
<feature type="transmembrane region" description="Helical" evidence="6">
    <location>
        <begin position="270"/>
        <end position="289"/>
    </location>
</feature>
<feature type="transmembrane region" description="Helical" evidence="6">
    <location>
        <begin position="375"/>
        <end position="394"/>
    </location>
</feature>
<keyword evidence="3 6" id="KW-0812">Transmembrane</keyword>
<evidence type="ECO:0000256" key="5">
    <source>
        <dbReference type="ARBA" id="ARBA00023136"/>
    </source>
</evidence>
<feature type="transmembrane region" description="Helical" evidence="6">
    <location>
        <begin position="101"/>
        <end position="122"/>
    </location>
</feature>
<dbReference type="STRING" id="426757.SAMN04488127_0553"/>
<dbReference type="GO" id="GO:0015209">
    <property type="term" value="F:cytosine transmembrane transporter activity"/>
    <property type="evidence" value="ECO:0007669"/>
    <property type="project" value="InterPro"/>
</dbReference>
<dbReference type="OrthoDB" id="9787279at2"/>
<dbReference type="Gene3D" id="1.10.4160.10">
    <property type="entry name" value="Hydantoin permease"/>
    <property type="match status" value="1"/>
</dbReference>
<dbReference type="InterPro" id="IPR001248">
    <property type="entry name" value="Pur-cyt_permease"/>
</dbReference>
<evidence type="ECO:0000256" key="1">
    <source>
        <dbReference type="ARBA" id="ARBA00004141"/>
    </source>
</evidence>
<feature type="transmembrane region" description="Helical" evidence="6">
    <location>
        <begin position="58"/>
        <end position="81"/>
    </location>
</feature>
<protein>
    <submittedName>
        <fullName evidence="7">Cytosine permease</fullName>
    </submittedName>
</protein>
<feature type="transmembrane region" description="Helical" evidence="6">
    <location>
        <begin position="400"/>
        <end position="424"/>
    </location>
</feature>
<reference evidence="8" key="1">
    <citation type="submission" date="2016-10" db="EMBL/GenBank/DDBJ databases">
        <authorList>
            <person name="Varghese N."/>
            <person name="Submissions S."/>
        </authorList>
    </citation>
    <scope>NUCLEOTIDE SEQUENCE [LARGE SCALE GENOMIC DNA]</scope>
    <source>
        <strain evidence="8">CGMCC 1.6763</strain>
    </source>
</reference>